<protein>
    <recommendedName>
        <fullName evidence="3">RING-type domain-containing protein</fullName>
    </recommendedName>
</protein>
<name>A0A669BQH2_ORENI</name>
<dbReference type="SUPFAM" id="SSF57850">
    <property type="entry name" value="RING/U-box"/>
    <property type="match status" value="1"/>
</dbReference>
<dbReference type="Ensembl" id="ENSONIT00000032554.2">
    <property type="protein sequence ID" value="ENSONIP00000036795.1"/>
    <property type="gene ID" value="ENSONIG00000026363.2"/>
</dbReference>
<evidence type="ECO:0000313" key="2">
    <source>
        <dbReference type="Proteomes" id="UP000005207"/>
    </source>
</evidence>
<accession>A0A669BQH2</accession>
<proteinExistence type="predicted"/>
<keyword evidence="2" id="KW-1185">Reference proteome</keyword>
<reference evidence="2" key="1">
    <citation type="submission" date="2012-01" db="EMBL/GenBank/DDBJ databases">
        <title>The Genome Sequence of Oreochromis niloticus (Nile Tilapia).</title>
        <authorList>
            <consortium name="Broad Institute Genome Assembly Team"/>
            <consortium name="Broad Institute Sequencing Platform"/>
            <person name="Di Palma F."/>
            <person name="Johnson J."/>
            <person name="Lander E.S."/>
            <person name="Lindblad-Toh K."/>
        </authorList>
    </citation>
    <scope>NUCLEOTIDE SEQUENCE [LARGE SCALE GENOMIC DNA]</scope>
</reference>
<reference evidence="1" key="3">
    <citation type="submission" date="2025-09" db="UniProtKB">
        <authorList>
            <consortium name="Ensembl"/>
        </authorList>
    </citation>
    <scope>IDENTIFICATION</scope>
</reference>
<dbReference type="OMA" id="TSEHFEP"/>
<dbReference type="AlphaFoldDB" id="A0A669BQH2"/>
<dbReference type="Proteomes" id="UP000005207">
    <property type="component" value="Linkage group LG3"/>
</dbReference>
<dbReference type="GeneTree" id="ENSGT00510000050415"/>
<sequence length="255" mass="28905">MCVFHQIFAHIAIQFSCFMKYFSVYSFNNVTYWGEKNSLNCLVFGFQHVSLIILSPLHISIKGESRFVCGGSGCGAEWTFAEVCKMALLDPQERQYFQKTMEFNAARQTLTAKLCPGCGSAVTRENGSDLNVLCKKCTAVKGRPFEFCWQCLREWKGARPRKDRCENLGCCNPSLETLIKCPNITFDSVKECPSVRACPTCGLLLEHSKKLCKFVDCPRCNVLFCFVCLKCSGECWRTRCTPAPRQTSIPVWQKK</sequence>
<dbReference type="InParanoid" id="A0A669BQH2"/>
<reference evidence="1" key="2">
    <citation type="submission" date="2025-08" db="UniProtKB">
        <authorList>
            <consortium name="Ensembl"/>
        </authorList>
    </citation>
    <scope>IDENTIFICATION</scope>
</reference>
<evidence type="ECO:0000313" key="1">
    <source>
        <dbReference type="Ensembl" id="ENSONIP00000036795.1"/>
    </source>
</evidence>
<evidence type="ECO:0008006" key="3">
    <source>
        <dbReference type="Google" id="ProtNLM"/>
    </source>
</evidence>
<organism evidence="1 2">
    <name type="scientific">Oreochromis niloticus</name>
    <name type="common">Nile tilapia</name>
    <name type="synonym">Tilapia nilotica</name>
    <dbReference type="NCBI Taxonomy" id="8128"/>
    <lineage>
        <taxon>Eukaryota</taxon>
        <taxon>Metazoa</taxon>
        <taxon>Chordata</taxon>
        <taxon>Craniata</taxon>
        <taxon>Vertebrata</taxon>
        <taxon>Euteleostomi</taxon>
        <taxon>Actinopterygii</taxon>
        <taxon>Neopterygii</taxon>
        <taxon>Teleostei</taxon>
        <taxon>Neoteleostei</taxon>
        <taxon>Acanthomorphata</taxon>
        <taxon>Ovalentaria</taxon>
        <taxon>Cichlomorphae</taxon>
        <taxon>Cichliformes</taxon>
        <taxon>Cichlidae</taxon>
        <taxon>African cichlids</taxon>
        <taxon>Pseudocrenilabrinae</taxon>
        <taxon>Oreochromini</taxon>
        <taxon>Oreochromis</taxon>
    </lineage>
</organism>